<comment type="caution">
    <text evidence="1">The sequence shown here is derived from an EMBL/GenBank/DDBJ whole genome shotgun (WGS) entry which is preliminary data.</text>
</comment>
<dbReference type="EMBL" id="AXNT01000200">
    <property type="protein sequence ID" value="KGM00485.1"/>
    <property type="molecule type" value="Genomic_DNA"/>
</dbReference>
<protein>
    <submittedName>
        <fullName evidence="1">Uncharacterized protein</fullName>
    </submittedName>
</protein>
<evidence type="ECO:0000313" key="2">
    <source>
        <dbReference type="Proteomes" id="UP000029833"/>
    </source>
</evidence>
<proteinExistence type="predicted"/>
<dbReference type="OrthoDB" id="4827460at2"/>
<evidence type="ECO:0000313" key="1">
    <source>
        <dbReference type="EMBL" id="KGM00485.1"/>
    </source>
</evidence>
<sequence length="85" mass="8879">MPDYLARITVQDVPDDDTRAGMADALGAVDDVADEAALPGAPLPGPVTFTVPGEAPDLETATGVAQRHAAELLDGFEFELDVTER</sequence>
<dbReference type="RefSeq" id="WP_034635342.1">
    <property type="nucleotide sequence ID" value="NZ_AXNT01000200.1"/>
</dbReference>
<accession>A0A0A0B125</accession>
<dbReference type="Proteomes" id="UP000029833">
    <property type="component" value="Unassembled WGS sequence"/>
</dbReference>
<gene>
    <name evidence="1" type="ORF">Q760_08445</name>
</gene>
<dbReference type="AlphaFoldDB" id="A0A0A0B125"/>
<name>A0A0A0B125_9CELL</name>
<keyword evidence="2" id="KW-1185">Reference proteome</keyword>
<reference evidence="1 2" key="1">
    <citation type="submission" date="2013-10" db="EMBL/GenBank/DDBJ databases">
        <authorList>
            <person name="Wang G."/>
            <person name="Zhuang W."/>
        </authorList>
    </citation>
    <scope>NUCLEOTIDE SEQUENCE [LARGE SCALE GENOMIC DNA]</scope>
    <source>
        <strain evidence="1 2">DSM 20118</strain>
    </source>
</reference>
<organism evidence="1 2">
    <name type="scientific">Cellulomonas cellasea DSM 20118</name>
    <dbReference type="NCBI Taxonomy" id="1408250"/>
    <lineage>
        <taxon>Bacteria</taxon>
        <taxon>Bacillati</taxon>
        <taxon>Actinomycetota</taxon>
        <taxon>Actinomycetes</taxon>
        <taxon>Micrococcales</taxon>
        <taxon>Cellulomonadaceae</taxon>
        <taxon>Cellulomonas</taxon>
    </lineage>
</organism>